<dbReference type="AlphaFoldDB" id="Q50093"/>
<proteinExistence type="predicted"/>
<evidence type="ECO:0000313" key="1">
    <source>
        <dbReference type="EMBL" id="AAA63027.1"/>
    </source>
</evidence>
<reference evidence="1" key="2">
    <citation type="submission" date="1995-04" db="EMBL/GenBank/DDBJ databases">
        <authorList>
            <person name="Smith D.R."/>
        </authorList>
    </citation>
    <scope>NUCLEOTIDE SEQUENCE</scope>
</reference>
<sequence length="115" mass="12607">MIIRSCTWRRHSTGFPTRGPTPITNSTGDYYIATRTRGCRRKPDVSLLHRVLDDGNVMLLAATSNLEDNSRDIVGKLLHRDGGTCYGMICDTSYPTALPGVIGHVTGRVDGSRCL</sequence>
<reference evidence="1" key="1">
    <citation type="submission" date="1994-09" db="EMBL/GenBank/DDBJ databases">
        <authorList>
            <person name="Robison K."/>
        </authorList>
    </citation>
    <scope>NUCLEOTIDE SEQUENCE</scope>
</reference>
<dbReference type="EMBL" id="U15183">
    <property type="protein sequence ID" value="AAA63027.1"/>
    <property type="molecule type" value="Genomic_DNA"/>
</dbReference>
<name>Q50093_MYCLR</name>
<protein>
    <submittedName>
        <fullName evidence="1">U1740ai</fullName>
    </submittedName>
</protein>
<accession>Q50093</accession>
<organism evidence="1">
    <name type="scientific">Mycobacterium leprae</name>
    <dbReference type="NCBI Taxonomy" id="1769"/>
    <lineage>
        <taxon>Bacteria</taxon>
        <taxon>Bacillati</taxon>
        <taxon>Actinomycetota</taxon>
        <taxon>Actinomycetes</taxon>
        <taxon>Mycobacteriales</taxon>
        <taxon>Mycobacteriaceae</taxon>
        <taxon>Mycobacterium</taxon>
    </lineage>
</organism>